<dbReference type="Pfam" id="PF22783">
    <property type="entry name" value="BapA_N"/>
    <property type="match status" value="1"/>
</dbReference>
<organism evidence="2 3">
    <name type="scientific">Pseudomonas helleri</name>
    <dbReference type="NCBI Taxonomy" id="1608996"/>
    <lineage>
        <taxon>Bacteria</taxon>
        <taxon>Pseudomonadati</taxon>
        <taxon>Pseudomonadota</taxon>
        <taxon>Gammaproteobacteria</taxon>
        <taxon>Pseudomonadales</taxon>
        <taxon>Pseudomonadaceae</taxon>
        <taxon>Pseudomonas</taxon>
    </lineage>
</organism>
<sequence>MNNIKVVDKATGAVTEAAGSVSLKGTSIVQLPFGPESIQSSQQIGNDLVVVLKSGETVTVQNFFVAGAEGAQSQLVLENADGSLMLAKYSSPYSGFTYTPISGLDDLTLAAAGESSVPDWVVWGLSLLGAAGAIAAVSGGGGG</sequence>
<comment type="caution">
    <text evidence="2">The sequence shown here is derived from an EMBL/GenBank/DDBJ whole genome shotgun (WGS) entry which is preliminary data.</text>
</comment>
<feature type="domain" description="Biofilm-associated protein BapA-like prefix-like" evidence="1">
    <location>
        <begin position="1"/>
        <end position="120"/>
    </location>
</feature>
<dbReference type="Proteomes" id="UP000713985">
    <property type="component" value="Unassembled WGS sequence"/>
</dbReference>
<feature type="non-terminal residue" evidence="2">
    <location>
        <position position="143"/>
    </location>
</feature>
<keyword evidence="3" id="KW-1185">Reference proteome</keyword>
<reference evidence="2 3" key="1">
    <citation type="submission" date="2019-10" db="EMBL/GenBank/DDBJ databases">
        <title>Evaluation of single-gene subtyping targets for Pseudomonas.</title>
        <authorList>
            <person name="Reichler S.J."/>
            <person name="Orsi R.H."/>
            <person name="Wiedmann M."/>
            <person name="Martin N.H."/>
            <person name="Murphy S.I."/>
        </authorList>
    </citation>
    <scope>NUCLEOTIDE SEQUENCE [LARGE SCALE GENOMIC DNA]</scope>
    <source>
        <strain evidence="2 3">FSL R10-0802</strain>
    </source>
</reference>
<dbReference type="InterPro" id="IPR048051">
    <property type="entry name" value="BapA-like_prefix-like"/>
</dbReference>
<evidence type="ECO:0000313" key="2">
    <source>
        <dbReference type="EMBL" id="MQT25256.1"/>
    </source>
</evidence>
<gene>
    <name evidence="2" type="ORF">GHN94_05315</name>
</gene>
<name>A0ABW9PDC6_9PSED</name>
<protein>
    <submittedName>
        <fullName evidence="2">BapA prefix-like domain-containing protein</fullName>
    </submittedName>
</protein>
<evidence type="ECO:0000313" key="3">
    <source>
        <dbReference type="Proteomes" id="UP000713985"/>
    </source>
</evidence>
<evidence type="ECO:0000259" key="1">
    <source>
        <dbReference type="Pfam" id="PF22783"/>
    </source>
</evidence>
<dbReference type="RefSeq" id="WP_153427660.1">
    <property type="nucleotide sequence ID" value="NZ_WIWP01000005.1"/>
</dbReference>
<accession>A0ABW9PDC6</accession>
<proteinExistence type="predicted"/>
<dbReference type="NCBIfam" id="NF033677">
    <property type="entry name" value="biofilm_BapA_N"/>
    <property type="match status" value="1"/>
</dbReference>
<dbReference type="EMBL" id="WIWP01000005">
    <property type="protein sequence ID" value="MQT25256.1"/>
    <property type="molecule type" value="Genomic_DNA"/>
</dbReference>